<dbReference type="CDD" id="cd05822">
    <property type="entry name" value="TLP_HIUase"/>
    <property type="match status" value="1"/>
</dbReference>
<gene>
    <name evidence="9" type="primary">uraH</name>
    <name evidence="9" type="ORF">ACFSW5_19390</name>
</gene>
<comment type="caution">
    <text evidence="9">The sequence shown here is derived from an EMBL/GenBank/DDBJ whole genome shotgun (WGS) entry which is preliminary data.</text>
</comment>
<dbReference type="SUPFAM" id="SSF49472">
    <property type="entry name" value="Transthyretin (synonym: prealbumin)"/>
    <property type="match status" value="1"/>
</dbReference>
<evidence type="ECO:0000313" key="10">
    <source>
        <dbReference type="Proteomes" id="UP001597493"/>
    </source>
</evidence>
<evidence type="ECO:0000256" key="5">
    <source>
        <dbReference type="ARBA" id="ARBA00022631"/>
    </source>
</evidence>
<dbReference type="Pfam" id="PF00576">
    <property type="entry name" value="Transthyretin"/>
    <property type="match status" value="1"/>
</dbReference>
<dbReference type="PANTHER" id="PTHR10395">
    <property type="entry name" value="URICASE AND TRANSTHYRETIN-RELATED"/>
    <property type="match status" value="1"/>
</dbReference>
<proteinExistence type="inferred from homology"/>
<evidence type="ECO:0000256" key="2">
    <source>
        <dbReference type="ARBA" id="ARBA00002704"/>
    </source>
</evidence>
<accession>A0ABW5R3P5</accession>
<dbReference type="InterPro" id="IPR023416">
    <property type="entry name" value="Transthyretin/HIU_hydrolase_d"/>
</dbReference>
<dbReference type="EMBL" id="JBHUMY010000027">
    <property type="protein sequence ID" value="MFD2662423.1"/>
    <property type="molecule type" value="Genomic_DNA"/>
</dbReference>
<dbReference type="Proteomes" id="UP001597493">
    <property type="component" value="Unassembled WGS sequence"/>
</dbReference>
<evidence type="ECO:0000256" key="3">
    <source>
        <dbReference type="ARBA" id="ARBA00009850"/>
    </source>
</evidence>
<sequence length="117" mass="12934">MNGKLTTHVLDTSIGRPAEGMGIELWGIEGDSRLLLGTAVTNADGRVDAPLLQGDELREGMYELVFAAEDYFRGQKVPDDRLIFDRIPIRFRVKDVTAHYHIPLLAAPGGYSTYRGS</sequence>
<protein>
    <recommendedName>
        <fullName evidence="7">5-hydroxyisourate hydrolase</fullName>
        <shortName evidence="7">HIU hydrolase</shortName>
        <shortName evidence="7">HIUHase</shortName>
        <ecNumber evidence="7">3.5.2.17</ecNumber>
    </recommendedName>
</protein>
<comment type="similarity">
    <text evidence="3 7">Belongs to the transthyretin family. 5-hydroxyisourate hydrolase subfamily.</text>
</comment>
<keyword evidence="6 7" id="KW-0378">Hydrolase</keyword>
<keyword evidence="5 7" id="KW-0659">Purine metabolism</keyword>
<dbReference type="InterPro" id="IPR014306">
    <property type="entry name" value="Hydroxyisourate_hydrolase"/>
</dbReference>
<comment type="function">
    <text evidence="2">Catalyzes the hydrolysis of 5-hydroxyisourate (HIU) to 2-oxo-4-hydroxy-4-carboxy-5-ureidoimidazoline (OHCU).</text>
</comment>
<dbReference type="GO" id="GO:0033971">
    <property type="term" value="F:hydroxyisourate hydrolase activity"/>
    <property type="evidence" value="ECO:0007669"/>
    <property type="project" value="UniProtKB-EC"/>
</dbReference>
<organism evidence="9 10">
    <name type="scientific">Paenibacillus thailandensis</name>
    <dbReference type="NCBI Taxonomy" id="393250"/>
    <lineage>
        <taxon>Bacteria</taxon>
        <taxon>Bacillati</taxon>
        <taxon>Bacillota</taxon>
        <taxon>Bacilli</taxon>
        <taxon>Bacillales</taxon>
        <taxon>Paenibacillaceae</taxon>
        <taxon>Paenibacillus</taxon>
    </lineage>
</organism>
<dbReference type="InterPro" id="IPR023418">
    <property type="entry name" value="Thyroxine_BS"/>
</dbReference>
<dbReference type="NCBIfam" id="TIGR02962">
    <property type="entry name" value="hdxy_isourate"/>
    <property type="match status" value="1"/>
</dbReference>
<evidence type="ECO:0000313" key="9">
    <source>
        <dbReference type="EMBL" id="MFD2662423.1"/>
    </source>
</evidence>
<dbReference type="InterPro" id="IPR036817">
    <property type="entry name" value="Transthyretin/HIU_hydrolase_sf"/>
</dbReference>
<dbReference type="RefSeq" id="WP_379276675.1">
    <property type="nucleotide sequence ID" value="NZ_JBHUGT010000021.1"/>
</dbReference>
<dbReference type="PANTHER" id="PTHR10395:SF7">
    <property type="entry name" value="5-HYDROXYISOURATE HYDROLASE"/>
    <property type="match status" value="1"/>
</dbReference>
<dbReference type="PROSITE" id="PS00768">
    <property type="entry name" value="TRANSTHYRETIN_1"/>
    <property type="match status" value="1"/>
</dbReference>
<dbReference type="EC" id="3.5.2.17" evidence="7"/>
<evidence type="ECO:0000259" key="8">
    <source>
        <dbReference type="Pfam" id="PF00576"/>
    </source>
</evidence>
<feature type="domain" description="Transthyretin/hydroxyisourate hydrolase" evidence="8">
    <location>
        <begin position="5"/>
        <end position="116"/>
    </location>
</feature>
<keyword evidence="10" id="KW-1185">Reference proteome</keyword>
<evidence type="ECO:0000256" key="4">
    <source>
        <dbReference type="ARBA" id="ARBA00011881"/>
    </source>
</evidence>
<evidence type="ECO:0000256" key="7">
    <source>
        <dbReference type="RuleBase" id="RU361270"/>
    </source>
</evidence>
<reference evidence="10" key="1">
    <citation type="journal article" date="2019" name="Int. J. Syst. Evol. Microbiol.">
        <title>The Global Catalogue of Microorganisms (GCM) 10K type strain sequencing project: providing services to taxonomists for standard genome sequencing and annotation.</title>
        <authorList>
            <consortium name="The Broad Institute Genomics Platform"/>
            <consortium name="The Broad Institute Genome Sequencing Center for Infectious Disease"/>
            <person name="Wu L."/>
            <person name="Ma J."/>
        </authorList>
    </citation>
    <scope>NUCLEOTIDE SEQUENCE [LARGE SCALE GENOMIC DNA]</scope>
    <source>
        <strain evidence="10">TISTR 1827</strain>
    </source>
</reference>
<dbReference type="Gene3D" id="2.60.40.180">
    <property type="entry name" value="Transthyretin/hydroxyisourate hydrolase domain"/>
    <property type="match status" value="1"/>
</dbReference>
<name>A0ABW5R3P5_9BACL</name>
<evidence type="ECO:0000256" key="6">
    <source>
        <dbReference type="ARBA" id="ARBA00022801"/>
    </source>
</evidence>
<evidence type="ECO:0000256" key="1">
    <source>
        <dbReference type="ARBA" id="ARBA00001043"/>
    </source>
</evidence>
<comment type="catalytic activity">
    <reaction evidence="1 7">
        <text>5-hydroxyisourate + H2O = 5-hydroxy-2-oxo-4-ureido-2,5-dihydro-1H-imidazole-5-carboxylate + H(+)</text>
        <dbReference type="Rhea" id="RHEA:23736"/>
        <dbReference type="ChEBI" id="CHEBI:15377"/>
        <dbReference type="ChEBI" id="CHEBI:15378"/>
        <dbReference type="ChEBI" id="CHEBI:18072"/>
        <dbReference type="ChEBI" id="CHEBI:58639"/>
        <dbReference type="EC" id="3.5.2.17"/>
    </reaction>
</comment>
<comment type="subunit">
    <text evidence="4 7">Homotetramer.</text>
</comment>